<dbReference type="EMBL" id="LT828648">
    <property type="protein sequence ID" value="SLM47220.1"/>
    <property type="molecule type" value="Genomic_DNA"/>
</dbReference>
<name>A0A1W1I2I0_9BACT</name>
<reference evidence="1 2" key="1">
    <citation type="submission" date="2017-03" db="EMBL/GenBank/DDBJ databases">
        <authorList>
            <person name="Afonso C.L."/>
            <person name="Miller P.J."/>
            <person name="Scott M.A."/>
            <person name="Spackman E."/>
            <person name="Goraichik I."/>
            <person name="Dimitrov K.M."/>
            <person name="Suarez D.L."/>
            <person name="Swayne D.E."/>
        </authorList>
    </citation>
    <scope>NUCLEOTIDE SEQUENCE [LARGE SCALE GENOMIC DNA]</scope>
    <source>
        <strain evidence="1">Genome sequencing of Nitrospira japonica strain NJ11</strain>
    </source>
</reference>
<evidence type="ECO:0000313" key="2">
    <source>
        <dbReference type="Proteomes" id="UP000192042"/>
    </source>
</evidence>
<proteinExistence type="predicted"/>
<gene>
    <name evidence="1" type="ORF">NSJP_1048</name>
</gene>
<organism evidence="1 2">
    <name type="scientific">Nitrospira japonica</name>
    <dbReference type="NCBI Taxonomy" id="1325564"/>
    <lineage>
        <taxon>Bacteria</taxon>
        <taxon>Pseudomonadati</taxon>
        <taxon>Nitrospirota</taxon>
        <taxon>Nitrospiria</taxon>
        <taxon>Nitrospirales</taxon>
        <taxon>Nitrospiraceae</taxon>
        <taxon>Nitrospira</taxon>
    </lineage>
</organism>
<dbReference type="Proteomes" id="UP000192042">
    <property type="component" value="Chromosome I"/>
</dbReference>
<evidence type="ECO:0000313" key="1">
    <source>
        <dbReference type="EMBL" id="SLM47220.1"/>
    </source>
</evidence>
<protein>
    <submittedName>
        <fullName evidence="1">Uncharacterized protein</fullName>
    </submittedName>
</protein>
<dbReference type="AlphaFoldDB" id="A0A1W1I2I0"/>
<keyword evidence="2" id="KW-1185">Reference proteome</keyword>
<accession>A0A1W1I2I0</accession>
<dbReference type="KEGG" id="nja:NSJP_1048"/>
<sequence length="37" mass="4031">MMELTTSCVLASLNASTDWDVRLDISLAVAFMDGHSE</sequence>